<dbReference type="EMBL" id="FOGQ01000002">
    <property type="protein sequence ID" value="SER65752.1"/>
    <property type="molecule type" value="Genomic_DNA"/>
</dbReference>
<organism evidence="1 2">
    <name type="scientific">Corynebacterium cystitidis DSM 20524</name>
    <dbReference type="NCBI Taxonomy" id="1121357"/>
    <lineage>
        <taxon>Bacteria</taxon>
        <taxon>Bacillati</taxon>
        <taxon>Actinomycetota</taxon>
        <taxon>Actinomycetes</taxon>
        <taxon>Mycobacteriales</taxon>
        <taxon>Corynebacteriaceae</taxon>
        <taxon>Corynebacterium</taxon>
    </lineage>
</organism>
<proteinExistence type="predicted"/>
<evidence type="ECO:0000313" key="1">
    <source>
        <dbReference type="EMBL" id="SER65752.1"/>
    </source>
</evidence>
<accession>A0A1H9QZ73</accession>
<protein>
    <submittedName>
        <fullName evidence="1">Uncharacterized protein</fullName>
    </submittedName>
</protein>
<gene>
    <name evidence="1" type="ORF">SAMN05661109_00720</name>
</gene>
<dbReference type="Proteomes" id="UP000198929">
    <property type="component" value="Unassembled WGS sequence"/>
</dbReference>
<reference evidence="2" key="1">
    <citation type="submission" date="2016-10" db="EMBL/GenBank/DDBJ databases">
        <authorList>
            <person name="Varghese N."/>
            <person name="Submissions S."/>
        </authorList>
    </citation>
    <scope>NUCLEOTIDE SEQUENCE [LARGE SCALE GENOMIC DNA]</scope>
    <source>
        <strain evidence="2">DSM 20524</strain>
    </source>
</reference>
<name>A0A1H9QZ73_9CORY</name>
<sequence length="116" mass="12477">MDTIDVFLGDEADPERVGRAFFTRKRGRVSTVFAYDMDYLAGGGVNIDPGALSLVSGSQAITSGILPAFSDAAPDRWWGLFPCGKYPRNTSSLGTAATATRQRARSLRTAGLRCAW</sequence>
<evidence type="ECO:0000313" key="2">
    <source>
        <dbReference type="Proteomes" id="UP000198929"/>
    </source>
</evidence>
<dbReference type="STRING" id="1121357.SAMN05661109_00720"/>
<keyword evidence="2" id="KW-1185">Reference proteome</keyword>
<dbReference type="AlphaFoldDB" id="A0A1H9QZ73"/>